<proteinExistence type="predicted"/>
<feature type="signal peptide" evidence="1">
    <location>
        <begin position="1"/>
        <end position="20"/>
    </location>
</feature>
<feature type="chain" id="PRO_5036501497" description="Secreted protein" evidence="1">
    <location>
        <begin position="21"/>
        <end position="110"/>
    </location>
</feature>
<keyword evidence="3" id="KW-1185">Reference proteome</keyword>
<accession>A0A8X7SXS6</accession>
<evidence type="ECO:0008006" key="4">
    <source>
        <dbReference type="Google" id="ProtNLM"/>
    </source>
</evidence>
<dbReference type="Proteomes" id="UP000077684">
    <property type="component" value="Unassembled WGS sequence"/>
</dbReference>
<evidence type="ECO:0000313" key="3">
    <source>
        <dbReference type="Proteomes" id="UP000077684"/>
    </source>
</evidence>
<reference evidence="2" key="1">
    <citation type="submission" date="2016-04" db="EMBL/GenBank/DDBJ databases">
        <authorList>
            <person name="Nguyen H.D."/>
            <person name="Samba Siva P."/>
            <person name="Cullis J."/>
            <person name="Levesque C.A."/>
            <person name="Hambleton S."/>
        </authorList>
    </citation>
    <scope>NUCLEOTIDE SEQUENCE</scope>
    <source>
        <strain evidence="2">DAOMC 236426</strain>
    </source>
</reference>
<gene>
    <name evidence="2" type="ORF">A4X06_0g3851</name>
</gene>
<protein>
    <recommendedName>
        <fullName evidence="4">Secreted protein</fullName>
    </recommendedName>
</protein>
<evidence type="ECO:0000256" key="1">
    <source>
        <dbReference type="SAM" id="SignalP"/>
    </source>
</evidence>
<dbReference type="AlphaFoldDB" id="A0A8X7SXS6"/>
<dbReference type="EMBL" id="LWDE02000372">
    <property type="protein sequence ID" value="KAE8248252.1"/>
    <property type="molecule type" value="Genomic_DNA"/>
</dbReference>
<reference evidence="2" key="2">
    <citation type="journal article" date="2019" name="IMA Fungus">
        <title>Genome sequencing and comparison of five Tilletia species to identify candidate genes for the detection of regulated species infecting wheat.</title>
        <authorList>
            <person name="Nguyen H.D.T."/>
            <person name="Sultana T."/>
            <person name="Kesanakurti P."/>
            <person name="Hambleton S."/>
        </authorList>
    </citation>
    <scope>NUCLEOTIDE SEQUENCE</scope>
    <source>
        <strain evidence="2">DAOMC 236426</strain>
    </source>
</reference>
<sequence>MKVSILSIIFFITVATPIMAAMNCGTPSPGTSYCQSCGVSSTSPHQPYSPSQPNSNLSLPCSSFCSATAAVTTKSTVTRTPPATPPVEVPKLGAWLIVPAKPVLLSLSDS</sequence>
<keyword evidence="1" id="KW-0732">Signal</keyword>
<name>A0A8X7SXS6_9BASI</name>
<comment type="caution">
    <text evidence="2">The sequence shown here is derived from an EMBL/GenBank/DDBJ whole genome shotgun (WGS) entry which is preliminary data.</text>
</comment>
<evidence type="ECO:0000313" key="2">
    <source>
        <dbReference type="EMBL" id="KAE8248252.1"/>
    </source>
</evidence>
<organism evidence="2 3">
    <name type="scientific">Tilletia controversa</name>
    <name type="common">dwarf bunt fungus</name>
    <dbReference type="NCBI Taxonomy" id="13291"/>
    <lineage>
        <taxon>Eukaryota</taxon>
        <taxon>Fungi</taxon>
        <taxon>Dikarya</taxon>
        <taxon>Basidiomycota</taxon>
        <taxon>Ustilaginomycotina</taxon>
        <taxon>Exobasidiomycetes</taxon>
        <taxon>Tilletiales</taxon>
        <taxon>Tilletiaceae</taxon>
        <taxon>Tilletia</taxon>
    </lineage>
</organism>